<dbReference type="RefSeq" id="WP_002685872.1">
    <property type="nucleotide sequence ID" value="NZ_CM001795.1"/>
</dbReference>
<reference evidence="8" key="1">
    <citation type="submission" date="2012-01" db="EMBL/GenBank/DDBJ databases">
        <title>The Genome Sequence of Treponema denticola H-22.</title>
        <authorList>
            <consortium name="The Broad Institute Genome Sequencing Platform"/>
            <person name="Earl A."/>
            <person name="Ward D."/>
            <person name="Feldgarden M."/>
            <person name="Gevers D."/>
            <person name="Blanton J.M."/>
            <person name="Fenno C.J."/>
            <person name="Baranova O.V."/>
            <person name="Mathney J."/>
            <person name="Dewhirst F.E."/>
            <person name="Izard J."/>
            <person name="Young S.K."/>
            <person name="Zeng Q."/>
            <person name="Gargeya S."/>
            <person name="Fitzgerald M."/>
            <person name="Haas B."/>
            <person name="Abouelleil A."/>
            <person name="Alvarado L."/>
            <person name="Arachchi H.M."/>
            <person name="Berlin A."/>
            <person name="Chapman S.B."/>
            <person name="Gearin G."/>
            <person name="Goldberg J."/>
            <person name="Griggs A."/>
            <person name="Gujja S."/>
            <person name="Hansen M."/>
            <person name="Heiman D."/>
            <person name="Howarth C."/>
            <person name="Larimer J."/>
            <person name="Lui A."/>
            <person name="MacDonald P.J.P."/>
            <person name="McCowen C."/>
            <person name="Montmayeur A."/>
            <person name="Murphy C."/>
            <person name="Neiman D."/>
            <person name="Pearson M."/>
            <person name="Priest M."/>
            <person name="Roberts A."/>
            <person name="Saif S."/>
            <person name="Shea T."/>
            <person name="Sisk P."/>
            <person name="Stolte C."/>
            <person name="Sykes S."/>
            <person name="Wortman J."/>
            <person name="Nusbaum C."/>
            <person name="Birren B."/>
        </authorList>
    </citation>
    <scope>NUCLEOTIDE SEQUENCE [LARGE SCALE GENOMIC DNA]</scope>
    <source>
        <strain evidence="8">H-22</strain>
    </source>
</reference>
<name>A0A0E2EEN5_TREDN</name>
<feature type="binding site" evidence="6">
    <location>
        <position position="108"/>
    </location>
    <ligand>
        <name>5-phospho-alpha-D-ribose 1-diphosphate</name>
        <dbReference type="ChEBI" id="CHEBI:58017"/>
        <note>ligand shared between dimeric partners</note>
    </ligand>
</feature>
<comment type="similarity">
    <text evidence="6">Belongs to the purine/pyrimidine phosphoribosyltransferase family. PyrE subfamily.</text>
</comment>
<comment type="function">
    <text evidence="6">Catalyzes the transfer of a ribosyl phosphate group from 5-phosphoribose 1-diphosphate to orotate, leading to the formation of orotidine monophosphate (OMP).</text>
</comment>
<dbReference type="Pfam" id="PF00156">
    <property type="entry name" value="Pribosyltran"/>
    <property type="match status" value="1"/>
</dbReference>
<feature type="binding site" evidence="6">
    <location>
        <position position="114"/>
    </location>
    <ligand>
        <name>5-phospho-alpha-D-ribose 1-diphosphate</name>
        <dbReference type="ChEBI" id="CHEBI:58017"/>
        <note>ligand shared between dimeric partners</note>
    </ligand>
</feature>
<comment type="pathway">
    <text evidence="1 6">Pyrimidine metabolism; UMP biosynthesis via de novo pathway; UMP from orotate: step 1/2.</text>
</comment>
<evidence type="ECO:0000256" key="5">
    <source>
        <dbReference type="ARBA" id="ARBA00022975"/>
    </source>
</evidence>
<organism evidence="8">
    <name type="scientific">Treponema denticola H-22</name>
    <dbReference type="NCBI Taxonomy" id="999432"/>
    <lineage>
        <taxon>Bacteria</taxon>
        <taxon>Pseudomonadati</taxon>
        <taxon>Spirochaetota</taxon>
        <taxon>Spirochaetia</taxon>
        <taxon>Spirochaetales</taxon>
        <taxon>Treponemataceae</taxon>
        <taxon>Treponema</taxon>
    </lineage>
</organism>
<dbReference type="UniPathway" id="UPA00070">
    <property type="reaction ID" value="UER00119"/>
</dbReference>
<accession>A0A0E2EEN5</accession>
<dbReference type="AlphaFoldDB" id="A0A0E2EEN5"/>
<gene>
    <name evidence="6" type="primary">pyrE</name>
    <name evidence="8" type="ORF">HMPREF9726_02372</name>
</gene>
<evidence type="ECO:0000256" key="1">
    <source>
        <dbReference type="ARBA" id="ARBA00004889"/>
    </source>
</evidence>
<protein>
    <recommendedName>
        <fullName evidence="2 6">Orotate phosphoribosyltransferase</fullName>
        <shortName evidence="6">OPRT</shortName>
        <shortName evidence="6">OPRTase</shortName>
        <ecNumber evidence="2 6">2.4.2.10</ecNumber>
    </recommendedName>
</protein>
<keyword evidence="6" id="KW-0460">Magnesium</keyword>
<dbReference type="SUPFAM" id="SSF53271">
    <property type="entry name" value="PRTase-like"/>
    <property type="match status" value="1"/>
</dbReference>
<dbReference type="GO" id="GO:0044205">
    <property type="term" value="P:'de novo' UMP biosynthetic process"/>
    <property type="evidence" value="ECO:0007669"/>
    <property type="project" value="UniProtKB-UniRule"/>
</dbReference>
<dbReference type="InterPro" id="IPR029057">
    <property type="entry name" value="PRTase-like"/>
</dbReference>
<dbReference type="Gene3D" id="3.40.50.2020">
    <property type="match status" value="1"/>
</dbReference>
<dbReference type="PANTHER" id="PTHR19278">
    <property type="entry name" value="OROTATE PHOSPHORIBOSYLTRANSFERASE"/>
    <property type="match status" value="1"/>
</dbReference>
<keyword evidence="5 6" id="KW-0665">Pyrimidine biosynthesis</keyword>
<dbReference type="GO" id="GO:0004588">
    <property type="term" value="F:orotate phosphoribosyltransferase activity"/>
    <property type="evidence" value="ECO:0007669"/>
    <property type="project" value="UniProtKB-UniRule"/>
</dbReference>
<dbReference type="GO" id="GO:0019856">
    <property type="term" value="P:pyrimidine nucleobase biosynthetic process"/>
    <property type="evidence" value="ECO:0007669"/>
    <property type="project" value="TreeGrafter"/>
</dbReference>
<evidence type="ECO:0000313" key="8">
    <source>
        <dbReference type="EMBL" id="EMB30687.1"/>
    </source>
</evidence>
<comment type="caution">
    <text evidence="8">The sequence shown here is derived from an EMBL/GenBank/DDBJ whole genome shotgun (WGS) entry which is preliminary data.</text>
</comment>
<evidence type="ECO:0000259" key="7">
    <source>
        <dbReference type="Pfam" id="PF00156"/>
    </source>
</evidence>
<keyword evidence="4 6" id="KW-0808">Transferase</keyword>
<dbReference type="HAMAP" id="MF_01208">
    <property type="entry name" value="PyrE"/>
    <property type="match status" value="1"/>
</dbReference>
<dbReference type="PANTHER" id="PTHR19278:SF9">
    <property type="entry name" value="URIDINE 5'-MONOPHOSPHATE SYNTHASE"/>
    <property type="match status" value="1"/>
</dbReference>
<comment type="cofactor">
    <cofactor evidence="6">
        <name>Mg(2+)</name>
        <dbReference type="ChEBI" id="CHEBI:18420"/>
    </cofactor>
</comment>
<dbReference type="PATRIC" id="fig|999432.5.peg.2466"/>
<feature type="binding site" description="in other chain" evidence="6">
    <location>
        <begin position="138"/>
        <end position="146"/>
    </location>
    <ligand>
        <name>5-phospho-alpha-D-ribose 1-diphosphate</name>
        <dbReference type="ChEBI" id="CHEBI:58017"/>
        <note>ligand shared between dimeric partners</note>
    </ligand>
</feature>
<comment type="catalytic activity">
    <reaction evidence="6">
        <text>orotidine 5'-phosphate + diphosphate = orotate + 5-phospho-alpha-D-ribose 1-diphosphate</text>
        <dbReference type="Rhea" id="RHEA:10380"/>
        <dbReference type="ChEBI" id="CHEBI:30839"/>
        <dbReference type="ChEBI" id="CHEBI:33019"/>
        <dbReference type="ChEBI" id="CHEBI:57538"/>
        <dbReference type="ChEBI" id="CHEBI:58017"/>
        <dbReference type="EC" id="2.4.2.10"/>
    </reaction>
</comment>
<keyword evidence="3 6" id="KW-0328">Glycosyltransferase</keyword>
<dbReference type="HOGENOM" id="CLU_074878_1_1_12"/>
<comment type="subunit">
    <text evidence="6">Homodimer.</text>
</comment>
<dbReference type="CDD" id="cd06223">
    <property type="entry name" value="PRTases_typeI"/>
    <property type="match status" value="1"/>
</dbReference>
<feature type="domain" description="Phosphoribosyltransferase" evidence="7">
    <location>
        <begin position="54"/>
        <end position="160"/>
    </location>
</feature>
<evidence type="ECO:0000256" key="6">
    <source>
        <dbReference type="HAMAP-Rule" id="MF_01208"/>
    </source>
</evidence>
<sequence length="234" mass="25756">MHKDEKKIAEVQKKYGALLAKTAFELGALKLSPNEPFTWASGYRMPIYNDNRRFLALPEMRRTIAEAFAELLKAVDFDPEWLAGTATAGIPHSVSLGDLLKKSVSYVRSGGKDHGLKNQIEGLGANADYKGAGVLVVEDLISTGGSSIKAVEAVRNANGKVPFCFAIFSYGFAEAEKAFSELNPPCIPVTILNYDIMLDEAVKQNYISEENKKSLAEWRLDPFGWGEKYGFPKV</sequence>
<feature type="binding site" evidence="6">
    <location>
        <position position="112"/>
    </location>
    <ligand>
        <name>5-phospho-alpha-D-ribose 1-diphosphate</name>
        <dbReference type="ChEBI" id="CHEBI:58017"/>
        <note>ligand shared between dimeric partners</note>
    </ligand>
</feature>
<dbReference type="InterPro" id="IPR000836">
    <property type="entry name" value="PRTase_dom"/>
</dbReference>
<proteinExistence type="inferred from homology"/>
<dbReference type="GO" id="GO:0000287">
    <property type="term" value="F:magnesium ion binding"/>
    <property type="evidence" value="ECO:0007669"/>
    <property type="project" value="UniProtKB-UniRule"/>
</dbReference>
<comment type="caution">
    <text evidence="6">Lacks conserved residue(s) required for the propagation of feature annotation.</text>
</comment>
<evidence type="ECO:0000256" key="2">
    <source>
        <dbReference type="ARBA" id="ARBA00011971"/>
    </source>
</evidence>
<dbReference type="EC" id="2.4.2.10" evidence="2 6"/>
<evidence type="ECO:0000256" key="3">
    <source>
        <dbReference type="ARBA" id="ARBA00022676"/>
    </source>
</evidence>
<feature type="binding site" evidence="6">
    <location>
        <position position="142"/>
    </location>
    <ligand>
        <name>orotate</name>
        <dbReference type="ChEBI" id="CHEBI:30839"/>
    </ligand>
</feature>
<evidence type="ECO:0000256" key="4">
    <source>
        <dbReference type="ARBA" id="ARBA00022679"/>
    </source>
</evidence>
<dbReference type="Proteomes" id="UP000011705">
    <property type="component" value="Chromosome"/>
</dbReference>
<dbReference type="InterPro" id="IPR023031">
    <property type="entry name" value="OPRT"/>
</dbReference>
<dbReference type="EMBL" id="AGDV01000021">
    <property type="protein sequence ID" value="EMB30687.1"/>
    <property type="molecule type" value="Genomic_DNA"/>
</dbReference>